<dbReference type="PROSITE" id="PS51319">
    <property type="entry name" value="TFIIS_N"/>
    <property type="match status" value="1"/>
</dbReference>
<evidence type="ECO:0000256" key="1">
    <source>
        <dbReference type="ARBA" id="ARBA00004123"/>
    </source>
</evidence>
<name>V9KW98_CALMI</name>
<dbReference type="InterPro" id="IPR003618">
    <property type="entry name" value="TFIIS_cen_dom"/>
</dbReference>
<dbReference type="InterPro" id="IPR003617">
    <property type="entry name" value="TFIIS/CRSP70_N_sub"/>
</dbReference>
<dbReference type="GO" id="GO:0005634">
    <property type="term" value="C:nucleus"/>
    <property type="evidence" value="ECO:0007669"/>
    <property type="project" value="UniProtKB-SubCell"/>
</dbReference>
<feature type="compositionally biased region" description="Pro residues" evidence="4">
    <location>
        <begin position="9"/>
        <end position="18"/>
    </location>
</feature>
<protein>
    <submittedName>
        <fullName evidence="7">Transcription elongation factor A N-terminal and central domain-containing protein 2</fullName>
    </submittedName>
</protein>
<feature type="domain" description="TFIIS central" evidence="6">
    <location>
        <begin position="136"/>
        <end position="213"/>
    </location>
</feature>
<keyword evidence="7" id="KW-0251">Elongation factor</keyword>
<evidence type="ECO:0000256" key="2">
    <source>
        <dbReference type="ARBA" id="ARBA00023242"/>
    </source>
</evidence>
<keyword evidence="7" id="KW-0648">Protein biosynthesis</keyword>
<dbReference type="InterPro" id="IPR036575">
    <property type="entry name" value="TFIIS_cen_dom_sf"/>
</dbReference>
<dbReference type="Pfam" id="PF07500">
    <property type="entry name" value="TFIIS_M"/>
    <property type="match status" value="1"/>
</dbReference>
<dbReference type="PROSITE" id="PS51321">
    <property type="entry name" value="TFIIS_CENTRAL"/>
    <property type="match status" value="1"/>
</dbReference>
<dbReference type="InterPro" id="IPR017923">
    <property type="entry name" value="TFIIS_N"/>
</dbReference>
<dbReference type="AlphaFoldDB" id="V9KW98"/>
<evidence type="ECO:0000259" key="6">
    <source>
        <dbReference type="PROSITE" id="PS51321"/>
    </source>
</evidence>
<evidence type="ECO:0000256" key="4">
    <source>
        <dbReference type="SAM" id="MobiDB-lite"/>
    </source>
</evidence>
<sequence length="213" mass="24682">MRRFLVKRPQPPAQPPAPAQAQAPQRAKAYRQATLESLKRVVVIEDIKRFKSMLELPGQTKEVLLEALLELKKKIPSREVLISTKIGHTVNKMRKNSDPEVASLALDVYTMWKTFLEENANKESIEVRSDTTSELLRRNARKLLTEAMELENDHPLVDNIEREVFHRASRLISLSYRRTVRALVFTLKHKPEIREQVISGRHPVRELVKSHKK</sequence>
<dbReference type="SUPFAM" id="SSF47676">
    <property type="entry name" value="Conserved domain common to transcription factors TFIIS, elongin A, CRSP70"/>
    <property type="match status" value="1"/>
</dbReference>
<reference evidence="7" key="1">
    <citation type="journal article" date="2014" name="Nature">
        <title>Elephant shark genome provides unique insights into gnathostome evolution.</title>
        <authorList>
            <consortium name="International Elephant Shark Genome Sequencing Consortium"/>
            <person name="Venkatesh B."/>
            <person name="Lee A.P."/>
            <person name="Ravi V."/>
            <person name="Maurya A.K."/>
            <person name="Lian M.M."/>
            <person name="Swann J.B."/>
            <person name="Ohta Y."/>
            <person name="Flajnik M.F."/>
            <person name="Sutoh Y."/>
            <person name="Kasahara M."/>
            <person name="Hoon S."/>
            <person name="Gangu V."/>
            <person name="Roy S.W."/>
            <person name="Irimia M."/>
            <person name="Korzh V."/>
            <person name="Kondrychyn I."/>
            <person name="Lim Z.W."/>
            <person name="Tay B.H."/>
            <person name="Tohari S."/>
            <person name="Kong K.W."/>
            <person name="Ho S."/>
            <person name="Lorente-Galdos B."/>
            <person name="Quilez J."/>
            <person name="Marques-Bonet T."/>
            <person name="Raney B.J."/>
            <person name="Ingham P.W."/>
            <person name="Tay A."/>
            <person name="Hillier L.W."/>
            <person name="Minx P."/>
            <person name="Boehm T."/>
            <person name="Wilson R.K."/>
            <person name="Brenner S."/>
            <person name="Warren W.C."/>
        </authorList>
    </citation>
    <scope>NUCLEOTIDE SEQUENCE</scope>
    <source>
        <tissue evidence="7">Gills</tissue>
    </source>
</reference>
<evidence type="ECO:0000256" key="3">
    <source>
        <dbReference type="PROSITE-ProRule" id="PRU00649"/>
    </source>
</evidence>
<keyword evidence="2 3" id="KW-0539">Nucleus</keyword>
<organism evidence="7">
    <name type="scientific">Callorhinchus milii</name>
    <name type="common">Ghost shark</name>
    <dbReference type="NCBI Taxonomy" id="7868"/>
    <lineage>
        <taxon>Eukaryota</taxon>
        <taxon>Metazoa</taxon>
        <taxon>Chordata</taxon>
        <taxon>Craniata</taxon>
        <taxon>Vertebrata</taxon>
        <taxon>Chondrichthyes</taxon>
        <taxon>Holocephali</taxon>
        <taxon>Chimaeriformes</taxon>
        <taxon>Callorhinchidae</taxon>
        <taxon>Callorhinchus</taxon>
    </lineage>
</organism>
<dbReference type="Gene3D" id="1.20.930.10">
    <property type="entry name" value="Conserved domain common to transcription factors TFIIS, elongin A, CRSP70"/>
    <property type="match status" value="1"/>
</dbReference>
<dbReference type="Pfam" id="PF08711">
    <property type="entry name" value="Med26"/>
    <property type="match status" value="1"/>
</dbReference>
<dbReference type="Gene3D" id="1.10.472.30">
    <property type="entry name" value="Transcription elongation factor S-II, central domain"/>
    <property type="match status" value="1"/>
</dbReference>
<evidence type="ECO:0000259" key="5">
    <source>
        <dbReference type="PROSITE" id="PS51319"/>
    </source>
</evidence>
<evidence type="ECO:0000313" key="7">
    <source>
        <dbReference type="EMBL" id="AFP02839.1"/>
    </source>
</evidence>
<dbReference type="EMBL" id="JW870321">
    <property type="protein sequence ID" value="AFP02839.1"/>
    <property type="molecule type" value="mRNA"/>
</dbReference>
<dbReference type="GO" id="GO:0006351">
    <property type="term" value="P:DNA-templated transcription"/>
    <property type="evidence" value="ECO:0007669"/>
    <property type="project" value="InterPro"/>
</dbReference>
<comment type="subcellular location">
    <subcellularLocation>
        <location evidence="1 3">Nucleus</location>
    </subcellularLocation>
</comment>
<dbReference type="InterPro" id="IPR035441">
    <property type="entry name" value="TFIIS/LEDGF_dom_sf"/>
</dbReference>
<proteinExistence type="evidence at transcript level"/>
<feature type="domain" description="TFIIS N-terminal" evidence="5">
    <location>
        <begin position="45"/>
        <end position="119"/>
    </location>
</feature>
<feature type="region of interest" description="Disordered" evidence="4">
    <location>
        <begin position="1"/>
        <end position="27"/>
    </location>
</feature>
<dbReference type="GO" id="GO:0003746">
    <property type="term" value="F:translation elongation factor activity"/>
    <property type="evidence" value="ECO:0007669"/>
    <property type="project" value="UniProtKB-KW"/>
</dbReference>
<dbReference type="SMART" id="SM00509">
    <property type="entry name" value="TFS2N"/>
    <property type="match status" value="1"/>
</dbReference>
<dbReference type="SUPFAM" id="SSF46942">
    <property type="entry name" value="Elongation factor TFIIS domain 2"/>
    <property type="match status" value="1"/>
</dbReference>
<accession>V9KW98</accession>